<dbReference type="InterPro" id="IPR026444">
    <property type="entry name" value="Secre_tail"/>
</dbReference>
<evidence type="ECO:0000256" key="1">
    <source>
        <dbReference type="ARBA" id="ARBA00022729"/>
    </source>
</evidence>
<dbReference type="InterPro" id="IPR025965">
    <property type="entry name" value="FlgD/Vpr_Ig-like"/>
</dbReference>
<keyword evidence="1 2" id="KW-0732">Signal</keyword>
<dbReference type="GO" id="GO:0006508">
    <property type="term" value="P:proteolysis"/>
    <property type="evidence" value="ECO:0007669"/>
    <property type="project" value="InterPro"/>
</dbReference>
<dbReference type="InterPro" id="IPR001769">
    <property type="entry name" value="Gingipain"/>
</dbReference>
<dbReference type="Gene3D" id="3.40.50.10390">
    <property type="entry name" value="Gingipain r, domain 1"/>
    <property type="match status" value="1"/>
</dbReference>
<dbReference type="AlphaFoldDB" id="A0A523UQ43"/>
<proteinExistence type="predicted"/>
<dbReference type="GO" id="GO:0008234">
    <property type="term" value="F:cysteine-type peptidase activity"/>
    <property type="evidence" value="ECO:0007669"/>
    <property type="project" value="InterPro"/>
</dbReference>
<dbReference type="InterPro" id="IPR029031">
    <property type="entry name" value="Gingipain_N_sf"/>
</dbReference>
<feature type="signal peptide" evidence="2">
    <location>
        <begin position="1"/>
        <end position="25"/>
    </location>
</feature>
<name>A0A523UQ43_UNCT6</name>
<feature type="chain" id="PRO_5021837498" evidence="2">
    <location>
        <begin position="26"/>
        <end position="1035"/>
    </location>
</feature>
<sequence length="1035" mass="114098">MRRYVMRGVCVICLVLCGMFAAVCATGHSTPAVSAQKIHVSSVSDISTSCGELLGLSEDISLSVDPGSCVLYGSGLESYYYLRVGELKSTGGAGEPELPMKVIRLVIPGQNHVLGVKVNSGSFAEFKEPLRIVPVSQVAEWRIGGSKPELIPDPKIYGSDSYFPGRLVSFDWGCDNKNTYVYVRIFPVQYRPLSGKALLLTEASVSVYYTPRPSQPRASLAVPFDDQCVIICPDEFMVAAETLEAFHEGQESITTYIATNEWIDSTYTAVKDTPPWDGYAYEQPGTIQGYDYTLAKKIVAFMRDTLAHPNLRYISIIGDAEKVPPSYYFKFGSGSPVEGWIPSDLLYVSPDFDYVLNYCSGRIVASDILEATHAVMKARDWHASAAWSWFKNAAVTGGVPFDTPYYIGELITSDVVNRNAFNGHDVTKLYYTDNNFTESVCDDYLRGDASEDCGIFFQISHGSGPAIYYDDGSNITANELMAYPAHTNVPIIASVACDCGAWDTDLVSALGFSMSFGEGVLKSDAAGIAYFGGARSNAGSPSWYIDNGNLIITRDWYMSELLTYVWDAYHHGAPALGDMHWAAFDSFLVNNDMSTYTWNRKTYFEAILIGDPALQIPAQVSGSNYTLPQLEAQNPEYVNSTSYPVFHNTAQETILVVSNTDSPGASIKLMDALTRSTALDVEDFPSGPFEYEFTPGTGPRYYLVRTVADDWKEGWMYLYNGVLIAVDGDTLDWRRAGISPAAEDPDDFEPQDLEITDLYVANDGLYWYFGFPALWETMSHASYGIALDYTGGGYVGVQGTDRDGLGNWITFDSTHAVDAEVYVFPYYDFGVILFWLGSGWSSYYSIENMGGVMMFDLDNAHFCEIAIPNSVIGDPDCIDLTLFSSGMGNFLNDWQPAQDASPSDPATYNTPHWGQSWANTLTQFVRVCKTGIEEQEGVMLRREAVFGLSQPSPNPFRDVCSIRFTVPNRGAVELNIYDSAGRLISTPIKGTVAFGSHVFYWDGTGPDGHKLPSGIYFARLDFEGNSKTAKLLKLR</sequence>
<dbReference type="InterPro" id="IPR029030">
    <property type="entry name" value="Caspase-like_dom_sf"/>
</dbReference>
<evidence type="ECO:0000313" key="5">
    <source>
        <dbReference type="EMBL" id="TET44575.1"/>
    </source>
</evidence>
<feature type="domain" description="FlgD/Vpr Ig-like" evidence="4">
    <location>
        <begin position="971"/>
        <end position="1016"/>
    </location>
</feature>
<dbReference type="Proteomes" id="UP000315525">
    <property type="component" value="Unassembled WGS sequence"/>
</dbReference>
<dbReference type="Pfam" id="PF13860">
    <property type="entry name" value="FlgD_ig"/>
    <property type="match status" value="1"/>
</dbReference>
<gene>
    <name evidence="5" type="ORF">E3J62_09860</name>
</gene>
<dbReference type="InterPro" id="IPR038490">
    <property type="entry name" value="Gingipain_propep_sf"/>
</dbReference>
<dbReference type="NCBIfam" id="TIGR04183">
    <property type="entry name" value="Por_Secre_tail"/>
    <property type="match status" value="1"/>
</dbReference>
<evidence type="ECO:0000259" key="4">
    <source>
        <dbReference type="Pfam" id="PF13860"/>
    </source>
</evidence>
<dbReference type="Gene3D" id="3.40.50.1460">
    <property type="match status" value="1"/>
</dbReference>
<dbReference type="Gene3D" id="2.60.40.3800">
    <property type="match status" value="1"/>
</dbReference>
<feature type="domain" description="Gingipain" evidence="3">
    <location>
        <begin position="229"/>
        <end position="615"/>
    </location>
</feature>
<reference evidence="5 6" key="1">
    <citation type="submission" date="2019-03" db="EMBL/GenBank/DDBJ databases">
        <title>Metabolic potential of uncultured bacteria and archaea associated with petroleum seepage in deep-sea sediments.</title>
        <authorList>
            <person name="Dong X."/>
            <person name="Hubert C."/>
        </authorList>
    </citation>
    <scope>NUCLEOTIDE SEQUENCE [LARGE SCALE GENOMIC DNA]</scope>
    <source>
        <strain evidence="5">E44_bin18</strain>
    </source>
</reference>
<protein>
    <submittedName>
        <fullName evidence="5">T9SS type A sorting domain-containing protein</fullName>
    </submittedName>
</protein>
<dbReference type="EMBL" id="SOJN01000120">
    <property type="protein sequence ID" value="TET44575.1"/>
    <property type="molecule type" value="Genomic_DNA"/>
</dbReference>
<dbReference type="Pfam" id="PF01364">
    <property type="entry name" value="Peptidase_C25"/>
    <property type="match status" value="1"/>
</dbReference>
<evidence type="ECO:0000256" key="2">
    <source>
        <dbReference type="SAM" id="SignalP"/>
    </source>
</evidence>
<evidence type="ECO:0000259" key="3">
    <source>
        <dbReference type="Pfam" id="PF01364"/>
    </source>
</evidence>
<evidence type="ECO:0000313" key="6">
    <source>
        <dbReference type="Proteomes" id="UP000315525"/>
    </source>
</evidence>
<organism evidence="5 6">
    <name type="scientific">candidate division TA06 bacterium</name>
    <dbReference type="NCBI Taxonomy" id="2250710"/>
    <lineage>
        <taxon>Bacteria</taxon>
        <taxon>Bacteria division TA06</taxon>
    </lineage>
</organism>
<comment type="caution">
    <text evidence="5">The sequence shown here is derived from an EMBL/GenBank/DDBJ whole genome shotgun (WGS) entry which is preliminary data.</text>
</comment>
<accession>A0A523UQ43</accession>
<dbReference type="Gene3D" id="2.60.40.4070">
    <property type="match status" value="1"/>
</dbReference>
<dbReference type="SUPFAM" id="SSF52129">
    <property type="entry name" value="Caspase-like"/>
    <property type="match status" value="1"/>
</dbReference>